<keyword evidence="6 8" id="KW-1133">Transmembrane helix</keyword>
<dbReference type="InterPro" id="IPR056953">
    <property type="entry name" value="CUT_N"/>
</dbReference>
<dbReference type="STRING" id="34508.A0A4U5N3W1"/>
<keyword evidence="4 8" id="KW-0812">Transmembrane</keyword>
<feature type="signal peptide" evidence="9">
    <location>
        <begin position="1"/>
        <end position="25"/>
    </location>
</feature>
<comment type="subcellular location">
    <subcellularLocation>
        <location evidence="1">Cell membrane</location>
        <topology evidence="1">Single-pass type I membrane protein</topology>
    </subcellularLocation>
</comment>
<dbReference type="PANTHER" id="PTHR22907">
    <property type="entry name" value="GH04558P"/>
    <property type="match status" value="1"/>
</dbReference>
<dbReference type="SMART" id="SM00241">
    <property type="entry name" value="ZP"/>
    <property type="match status" value="1"/>
</dbReference>
<proteinExistence type="predicted"/>
<evidence type="ECO:0000313" key="11">
    <source>
        <dbReference type="EMBL" id="TKR77028.1"/>
    </source>
</evidence>
<keyword evidence="12" id="KW-1185">Reference proteome</keyword>
<evidence type="ECO:0000256" key="9">
    <source>
        <dbReference type="SAM" id="SignalP"/>
    </source>
</evidence>
<keyword evidence="3" id="KW-1003">Cell membrane</keyword>
<keyword evidence="5 9" id="KW-0732">Signal</keyword>
<evidence type="ECO:0000256" key="7">
    <source>
        <dbReference type="ARBA" id="ARBA00023136"/>
    </source>
</evidence>
<evidence type="ECO:0000256" key="5">
    <source>
        <dbReference type="ARBA" id="ARBA00022729"/>
    </source>
</evidence>
<comment type="caution">
    <text evidence="11">The sequence shown here is derived from an EMBL/GenBank/DDBJ whole genome shotgun (WGS) entry which is preliminary data.</text>
</comment>
<dbReference type="GO" id="GO:0042302">
    <property type="term" value="F:structural constituent of cuticle"/>
    <property type="evidence" value="ECO:0007669"/>
    <property type="project" value="UniProtKB-KW"/>
</dbReference>
<dbReference type="Proteomes" id="UP000298663">
    <property type="component" value="Unassembled WGS sequence"/>
</dbReference>
<dbReference type="EMBL" id="AZBU02000005">
    <property type="protein sequence ID" value="TKR77028.1"/>
    <property type="molecule type" value="Genomic_DNA"/>
</dbReference>
<keyword evidence="7 8" id="KW-0472">Membrane</keyword>
<dbReference type="Pfam" id="PF25057">
    <property type="entry name" value="CUT_N"/>
    <property type="match status" value="1"/>
</dbReference>
<dbReference type="Pfam" id="PF25301">
    <property type="entry name" value="CUT_C"/>
    <property type="match status" value="1"/>
</dbReference>
<dbReference type="InterPro" id="IPR001507">
    <property type="entry name" value="ZP_dom"/>
</dbReference>
<keyword evidence="2" id="KW-0193">Cuticle</keyword>
<evidence type="ECO:0000256" key="1">
    <source>
        <dbReference type="ARBA" id="ARBA00004251"/>
    </source>
</evidence>
<name>A0A4U5N3W1_STECR</name>
<dbReference type="GO" id="GO:0005886">
    <property type="term" value="C:plasma membrane"/>
    <property type="evidence" value="ECO:0007669"/>
    <property type="project" value="UniProtKB-SubCell"/>
</dbReference>
<dbReference type="OrthoDB" id="6432511at2759"/>
<dbReference type="InterPro" id="IPR057475">
    <property type="entry name" value="CUT_C"/>
</dbReference>
<feature type="domain" description="ZP" evidence="10">
    <location>
        <begin position="39"/>
        <end position="299"/>
    </location>
</feature>
<dbReference type="PANTHER" id="PTHR22907:SF54">
    <property type="entry name" value="GH04558P"/>
    <property type="match status" value="1"/>
</dbReference>
<feature type="chain" id="PRO_5020513225" description="ZP domain-containing protein" evidence="9">
    <location>
        <begin position="26"/>
        <end position="410"/>
    </location>
</feature>
<evidence type="ECO:0000256" key="3">
    <source>
        <dbReference type="ARBA" id="ARBA00022475"/>
    </source>
</evidence>
<accession>A0A4U5N3W1</accession>
<evidence type="ECO:0000256" key="8">
    <source>
        <dbReference type="SAM" id="Phobius"/>
    </source>
</evidence>
<evidence type="ECO:0000256" key="2">
    <source>
        <dbReference type="ARBA" id="ARBA00022460"/>
    </source>
</evidence>
<dbReference type="AlphaFoldDB" id="A0A4U5N3W1"/>
<reference evidence="11 12" key="1">
    <citation type="journal article" date="2015" name="Genome Biol.">
        <title>Comparative genomics of Steinernema reveals deeply conserved gene regulatory networks.</title>
        <authorList>
            <person name="Dillman A.R."/>
            <person name="Macchietto M."/>
            <person name="Porter C.F."/>
            <person name="Rogers A."/>
            <person name="Williams B."/>
            <person name="Antoshechkin I."/>
            <person name="Lee M.M."/>
            <person name="Goodwin Z."/>
            <person name="Lu X."/>
            <person name="Lewis E.E."/>
            <person name="Goodrich-Blair H."/>
            <person name="Stock S.P."/>
            <person name="Adams B.J."/>
            <person name="Sternberg P.W."/>
            <person name="Mortazavi A."/>
        </authorList>
    </citation>
    <scope>NUCLEOTIDE SEQUENCE [LARGE SCALE GENOMIC DNA]</scope>
    <source>
        <strain evidence="11 12">ALL</strain>
    </source>
</reference>
<evidence type="ECO:0000259" key="10">
    <source>
        <dbReference type="PROSITE" id="PS51034"/>
    </source>
</evidence>
<dbReference type="InterPro" id="IPR051962">
    <property type="entry name" value="Cuticlin"/>
</dbReference>
<dbReference type="PROSITE" id="PS51034">
    <property type="entry name" value="ZP_2"/>
    <property type="match status" value="1"/>
</dbReference>
<evidence type="ECO:0000313" key="12">
    <source>
        <dbReference type="Proteomes" id="UP000298663"/>
    </source>
</evidence>
<gene>
    <name evidence="11" type="ORF">L596_018078</name>
</gene>
<reference evidence="11 12" key="2">
    <citation type="journal article" date="2019" name="G3 (Bethesda)">
        <title>Hybrid Assembly of the Genome of the Entomopathogenic Nematode Steinernema carpocapsae Identifies the X-Chromosome.</title>
        <authorList>
            <person name="Serra L."/>
            <person name="Macchietto M."/>
            <person name="Macias-Munoz A."/>
            <person name="McGill C.J."/>
            <person name="Rodriguez I.M."/>
            <person name="Rodriguez B."/>
            <person name="Murad R."/>
            <person name="Mortazavi A."/>
        </authorList>
    </citation>
    <scope>NUCLEOTIDE SEQUENCE [LARGE SCALE GENOMIC DNA]</scope>
    <source>
        <strain evidence="11 12">ALL</strain>
    </source>
</reference>
<protein>
    <recommendedName>
        <fullName evidence="10">ZP domain-containing protein</fullName>
    </recommendedName>
</protein>
<sequence length="410" mass="45094">MMRVGMLPLLIAAAAAVFLVEPTSAKTVNNSLTETPKVTCGPETILIEGKTKADFEGVVFIKNWRRTDGCFKAYEKLKGSLKPQFEISLSELSRCGLEMRRNPETRELEIFTVFVFSFHPNFVTMGDRAFAVHCIFQQQQFTVATKFNFISEITTRGVLTGVAEPPEVALTIVQGRVPDPSLEPAGTVQLGTPLMFVWHLMRPSEIYGIRVFDCLAETLDGRKIKVLDNGCTLDDHIMSNVQYAENSKKAFADAMAFNFPDAEDVWVKCHVKTCIIQHEHMQLLGFEETHLCQKTTTCSARAKRDTTAMHSASFDDSEDDQSVIISGRMTVVDPANPLRYQALALTSALNESSNPEGPPQTCMKKSAFAVGSALLATLYCSTIGLSAALAVALFRASSSAVSSKSFIFRS</sequence>
<organism evidence="11 12">
    <name type="scientific">Steinernema carpocapsae</name>
    <name type="common">Entomopathogenic nematode</name>
    <dbReference type="NCBI Taxonomy" id="34508"/>
    <lineage>
        <taxon>Eukaryota</taxon>
        <taxon>Metazoa</taxon>
        <taxon>Ecdysozoa</taxon>
        <taxon>Nematoda</taxon>
        <taxon>Chromadorea</taxon>
        <taxon>Rhabditida</taxon>
        <taxon>Tylenchina</taxon>
        <taxon>Panagrolaimomorpha</taxon>
        <taxon>Strongyloidoidea</taxon>
        <taxon>Steinernematidae</taxon>
        <taxon>Steinernema</taxon>
    </lineage>
</organism>
<feature type="transmembrane region" description="Helical" evidence="8">
    <location>
        <begin position="368"/>
        <end position="394"/>
    </location>
</feature>
<evidence type="ECO:0000256" key="4">
    <source>
        <dbReference type="ARBA" id="ARBA00022692"/>
    </source>
</evidence>
<evidence type="ECO:0000256" key="6">
    <source>
        <dbReference type="ARBA" id="ARBA00022989"/>
    </source>
</evidence>